<evidence type="ECO:0000256" key="9">
    <source>
        <dbReference type="ARBA" id="ARBA00022786"/>
    </source>
</evidence>
<dbReference type="GO" id="GO:0061630">
    <property type="term" value="F:ubiquitin protein ligase activity"/>
    <property type="evidence" value="ECO:0007669"/>
    <property type="project" value="UniProtKB-EC"/>
</dbReference>
<dbReference type="InterPro" id="IPR013083">
    <property type="entry name" value="Znf_RING/FYVE/PHD"/>
</dbReference>
<dbReference type="SMART" id="SM00744">
    <property type="entry name" value="RINGv"/>
    <property type="match status" value="1"/>
</dbReference>
<comment type="catalytic activity">
    <reaction evidence="1">
        <text>S-ubiquitinyl-[E2 ubiquitin-conjugating enzyme]-L-cysteine + [acceptor protein]-L-lysine = [E2 ubiquitin-conjugating enzyme]-L-cysteine + N(6)-ubiquitinyl-[acceptor protein]-L-lysine.</text>
        <dbReference type="EC" id="2.3.2.27"/>
    </reaction>
</comment>
<protein>
    <recommendedName>
        <fullName evidence="4">RING-type E3 ubiquitin transferase</fullName>
        <ecNumber evidence="4">2.3.2.27</ecNumber>
    </recommendedName>
</protein>
<dbReference type="EMBL" id="KZ819294">
    <property type="protein sequence ID" value="PWN97511.1"/>
    <property type="molecule type" value="Genomic_DNA"/>
</dbReference>
<evidence type="ECO:0000256" key="6">
    <source>
        <dbReference type="ARBA" id="ARBA00022692"/>
    </source>
</evidence>
<keyword evidence="11 14" id="KW-1133">Transmembrane helix</keyword>
<dbReference type="InterPro" id="IPR056521">
    <property type="entry name" value="MARCHF6-like_C"/>
</dbReference>
<dbReference type="GO" id="GO:0008270">
    <property type="term" value="F:zinc ion binding"/>
    <property type="evidence" value="ECO:0007669"/>
    <property type="project" value="UniProtKB-KW"/>
</dbReference>
<organism evidence="16 17">
    <name type="scientific">Tilletiopsis washingtonensis</name>
    <dbReference type="NCBI Taxonomy" id="58919"/>
    <lineage>
        <taxon>Eukaryota</taxon>
        <taxon>Fungi</taxon>
        <taxon>Dikarya</taxon>
        <taxon>Basidiomycota</taxon>
        <taxon>Ustilaginomycotina</taxon>
        <taxon>Exobasidiomycetes</taxon>
        <taxon>Entylomatales</taxon>
        <taxon>Entylomatales incertae sedis</taxon>
        <taxon>Tilletiopsis</taxon>
    </lineage>
</organism>
<keyword evidence="5" id="KW-0808">Transferase</keyword>
<evidence type="ECO:0000313" key="16">
    <source>
        <dbReference type="EMBL" id="PWN97511.1"/>
    </source>
</evidence>
<evidence type="ECO:0000256" key="12">
    <source>
        <dbReference type="ARBA" id="ARBA00023136"/>
    </source>
</evidence>
<keyword evidence="12 14" id="KW-0472">Membrane</keyword>
<keyword evidence="8" id="KW-0863">Zinc-finger</keyword>
<evidence type="ECO:0000256" key="10">
    <source>
        <dbReference type="ARBA" id="ARBA00022833"/>
    </source>
</evidence>
<feature type="compositionally biased region" description="Low complexity" evidence="13">
    <location>
        <begin position="316"/>
        <end position="325"/>
    </location>
</feature>
<feature type="transmembrane region" description="Helical" evidence="14">
    <location>
        <begin position="1195"/>
        <end position="1216"/>
    </location>
</feature>
<evidence type="ECO:0000256" key="3">
    <source>
        <dbReference type="ARBA" id="ARBA00004906"/>
    </source>
</evidence>
<feature type="region of interest" description="Disordered" evidence="13">
    <location>
        <begin position="630"/>
        <end position="668"/>
    </location>
</feature>
<dbReference type="RefSeq" id="XP_025597790.1">
    <property type="nucleotide sequence ID" value="XM_025745279.1"/>
</dbReference>
<feature type="transmembrane region" description="Helical" evidence="14">
    <location>
        <begin position="994"/>
        <end position="1016"/>
    </location>
</feature>
<evidence type="ECO:0000256" key="7">
    <source>
        <dbReference type="ARBA" id="ARBA00022723"/>
    </source>
</evidence>
<keyword evidence="6 14" id="KW-0812">Transmembrane</keyword>
<feature type="transmembrane region" description="Helical" evidence="14">
    <location>
        <begin position="697"/>
        <end position="716"/>
    </location>
</feature>
<feature type="compositionally biased region" description="Low complexity" evidence="13">
    <location>
        <begin position="295"/>
        <end position="304"/>
    </location>
</feature>
<feature type="region of interest" description="Disordered" evidence="13">
    <location>
        <begin position="293"/>
        <end position="329"/>
    </location>
</feature>
<evidence type="ECO:0000256" key="5">
    <source>
        <dbReference type="ARBA" id="ARBA00022679"/>
    </source>
</evidence>
<dbReference type="GO" id="GO:0036503">
    <property type="term" value="P:ERAD pathway"/>
    <property type="evidence" value="ECO:0007669"/>
    <property type="project" value="TreeGrafter"/>
</dbReference>
<keyword evidence="9" id="KW-0833">Ubl conjugation pathway</keyword>
<dbReference type="GO" id="GO:0005789">
    <property type="term" value="C:endoplasmic reticulum membrane"/>
    <property type="evidence" value="ECO:0007669"/>
    <property type="project" value="TreeGrafter"/>
</dbReference>
<feature type="transmembrane region" description="Helical" evidence="14">
    <location>
        <begin position="1349"/>
        <end position="1374"/>
    </location>
</feature>
<feature type="compositionally biased region" description="Basic and acidic residues" evidence="13">
    <location>
        <begin position="484"/>
        <end position="500"/>
    </location>
</feature>
<dbReference type="PROSITE" id="PS51292">
    <property type="entry name" value="ZF_RING_CH"/>
    <property type="match status" value="1"/>
</dbReference>
<name>A0A316Z7G2_9BASI</name>
<evidence type="ECO:0000259" key="15">
    <source>
        <dbReference type="PROSITE" id="PS51292"/>
    </source>
</evidence>
<feature type="transmembrane region" description="Helical" evidence="14">
    <location>
        <begin position="1251"/>
        <end position="1275"/>
    </location>
</feature>
<dbReference type="Gene3D" id="3.30.40.10">
    <property type="entry name" value="Zinc/RING finger domain, C3HC4 (zinc finger)"/>
    <property type="match status" value="1"/>
</dbReference>
<dbReference type="GeneID" id="37272823"/>
<feature type="compositionally biased region" description="Low complexity" evidence="13">
    <location>
        <begin position="366"/>
        <end position="377"/>
    </location>
</feature>
<gene>
    <name evidence="16" type="ORF">FA09DRAFT_360844</name>
</gene>
<feature type="compositionally biased region" description="Low complexity" evidence="13">
    <location>
        <begin position="593"/>
        <end position="606"/>
    </location>
</feature>
<feature type="region of interest" description="Disordered" evidence="13">
    <location>
        <begin position="480"/>
        <end position="606"/>
    </location>
</feature>
<feature type="transmembrane region" description="Helical" evidence="14">
    <location>
        <begin position="1154"/>
        <end position="1175"/>
    </location>
</feature>
<dbReference type="PANTHER" id="PTHR13145:SF0">
    <property type="entry name" value="E3 UBIQUITIN-PROTEIN LIGASE MARCHF6"/>
    <property type="match status" value="1"/>
</dbReference>
<keyword evidence="17" id="KW-1185">Reference proteome</keyword>
<feature type="region of interest" description="Disordered" evidence="13">
    <location>
        <begin position="1441"/>
        <end position="1547"/>
    </location>
</feature>
<dbReference type="Proteomes" id="UP000245946">
    <property type="component" value="Unassembled WGS sequence"/>
</dbReference>
<evidence type="ECO:0000313" key="17">
    <source>
        <dbReference type="Proteomes" id="UP000245946"/>
    </source>
</evidence>
<evidence type="ECO:0000256" key="2">
    <source>
        <dbReference type="ARBA" id="ARBA00004141"/>
    </source>
</evidence>
<feature type="transmembrane region" description="Helical" evidence="14">
    <location>
        <begin position="927"/>
        <end position="948"/>
    </location>
</feature>
<feature type="compositionally biased region" description="Acidic residues" evidence="13">
    <location>
        <begin position="631"/>
        <end position="668"/>
    </location>
</feature>
<feature type="transmembrane region" description="Helical" evidence="14">
    <location>
        <begin position="841"/>
        <end position="863"/>
    </location>
</feature>
<feature type="region of interest" description="Disordered" evidence="13">
    <location>
        <begin position="439"/>
        <end position="463"/>
    </location>
</feature>
<accession>A0A316Z7G2</accession>
<feature type="compositionally biased region" description="Polar residues" evidence="13">
    <location>
        <begin position="1495"/>
        <end position="1509"/>
    </location>
</feature>
<keyword evidence="7" id="KW-0479">Metal-binding</keyword>
<dbReference type="PANTHER" id="PTHR13145">
    <property type="entry name" value="SSM4 PROTEIN"/>
    <property type="match status" value="1"/>
</dbReference>
<dbReference type="STRING" id="58919.A0A316Z7G2"/>
<evidence type="ECO:0000256" key="1">
    <source>
        <dbReference type="ARBA" id="ARBA00000900"/>
    </source>
</evidence>
<evidence type="ECO:0000256" key="13">
    <source>
        <dbReference type="SAM" id="MobiDB-lite"/>
    </source>
</evidence>
<comment type="subcellular location">
    <subcellularLocation>
        <location evidence="2">Membrane</location>
        <topology evidence="2">Multi-pass membrane protein</topology>
    </subcellularLocation>
</comment>
<feature type="transmembrane region" description="Helical" evidence="14">
    <location>
        <begin position="1281"/>
        <end position="1301"/>
    </location>
</feature>
<comment type="pathway">
    <text evidence="3">Protein modification; protein ubiquitination.</text>
</comment>
<dbReference type="SUPFAM" id="SSF57850">
    <property type="entry name" value="RING/U-box"/>
    <property type="match status" value="1"/>
</dbReference>
<sequence length="1547" mass="165250">MAEPEAGEERACRICRSGPEPDSPLFHPCRCSGSIQHVHAECLMEWLEHSKKRHCELCSTPYRFRKRYAAGMPAVLPASLYVRQAAVRLVWLVCTAARAALVAVAWLALLPLGNIYSYNGLLCIGELLVALLTGSEPGEAGLRVPPPPPPPAVDSEATMCAGDARATAAASVLSSVVHGSLRNLTTLRAANSTERQVLVEILTTPDLARQLNMTRSSARGLARALRMGPAKQGLVWLGYGWRLPDGAELSRTLARHIFEGQILTCALVVVFVAIFLFREWVLQNMPQPLDELGGEDAAAGAPPREAARRGEDAPEAAEPAAPAAGLQDMPSPLLRAARMDDADLTNFVARVQQLSAQLEASRAGLDEAAGTDAGAEANEPARQPHDELALISALAEDEIDVAAVRAARLDRFAPRDIRPLPTRRTPNYQAALDLLEEQHSDVSAASSDAGPTPGPSSHENAEADASLRVVAEHQEITLPAVSLDKGKSRAVDEDGDRAAASDELGADGDAHQSASSSGASTPGSPAFAELEISESRELDPDVTVDPRLSPKGASNFVALNEDGHGDRWGAASTSSPRPMHQRVPVEAETADQPTSSSTAAAHAPVHAAEELATPGEPRPAELVADVHAPEAEAEEPGDEPDGDAAGENFDDFEVWGGDGEEAEEEAGGAQLEEDLEGMMEAIGMRGPLSGLAANVSLMYVLCNFVMLVFVALPFVVGKLFGVGSRLPALLLLPIKVVRLATDPVFDFIIGCAHGVLRPAVQLASGVMPAARLAELARSSSGPLSSLAQKFAALSTQSTDALPVSPSQHEASLLGQELVDYLRASHLALDAHTRGQSLSSQALCVALGWAYFTLLVVAQSQLLGDAFFERIHAKWFKTAIDQQLTLLKVIMFTVVELLCFPMACGVLLDLCTMPLWAGMTPAARWAQLCAAPFSTAFTVHVCGTLWMYLFAQFVGQVRASVRPGVMCWIRDSNELDYHPIREILERRTWLQVRKIMLSAVLYASVLVPTVGTSILAAKRLGVLPIVWKPHEALSEQPFDLVAVLYVLKPTIRAVAPERVLKAAGSHFFARAARLLRLSAYLVGTNATDEQAPDGSYARVPNQDSVPPGRPLILHTDAAGNPLHVAPAVHPRTEDEAKEDGQYIVVWLPPLFKARIAALVALLWLTICAAVVSALALPLTLGRHALRLLFAEPLHDFYPFCLGLGLLLGAAAAVASALKTYQRVQRSPNVRRRLRRTVFVRLRLRALKLLRRMWIVFAFGTVTPLLLGLAVETYLIAPFRPGAATATTPPTISLGSLLALGLLEQRFAIVLMLRLARNDVPAQAQGFTATLTALHHNGIARPRAVRATLEVFLPVVALLGCLVLAPLAIVLGISLAHPVDGPRCLVEVQRALLCSIVTAALLLQGYRHAQGWSVAIRDTYFLKELELRDYDEEAKGDDVVQDAPAEEPAEPPAIDAQPPLEPPAPAGGQPVPQPRTSDETSSADNWSGALPSEDATPASSSDMGTASSKQSFDAGRAPHDEAAGEASRPPSVEQGMLADSSPDSHPVQP</sequence>
<dbReference type="InterPro" id="IPR011016">
    <property type="entry name" value="Znf_RING-CH"/>
</dbReference>
<feature type="transmembrane region" description="Helical" evidence="14">
    <location>
        <begin position="883"/>
        <end position="907"/>
    </location>
</feature>
<evidence type="ECO:0000256" key="4">
    <source>
        <dbReference type="ARBA" id="ARBA00012483"/>
    </source>
</evidence>
<evidence type="ECO:0000256" key="11">
    <source>
        <dbReference type="ARBA" id="ARBA00022989"/>
    </source>
</evidence>
<dbReference type="OrthoDB" id="264354at2759"/>
<evidence type="ECO:0000256" key="14">
    <source>
        <dbReference type="SAM" id="Phobius"/>
    </source>
</evidence>
<feature type="transmembrane region" description="Helical" evidence="14">
    <location>
        <begin position="89"/>
        <end position="109"/>
    </location>
</feature>
<dbReference type="FunFam" id="3.30.40.10:FF:000287">
    <property type="entry name" value="RING finger membrane protein"/>
    <property type="match status" value="1"/>
</dbReference>
<dbReference type="Pfam" id="PF23113">
    <property type="entry name" value="MARCHF6_C"/>
    <property type="match status" value="1"/>
</dbReference>
<feature type="region of interest" description="Disordered" evidence="13">
    <location>
        <begin position="362"/>
        <end position="383"/>
    </location>
</feature>
<keyword evidence="10" id="KW-0862">Zinc</keyword>
<feature type="domain" description="RING-CH-type" evidence="15">
    <location>
        <begin position="4"/>
        <end position="65"/>
    </location>
</feature>
<feature type="compositionally biased region" description="Low complexity" evidence="13">
    <location>
        <begin position="511"/>
        <end position="528"/>
    </location>
</feature>
<proteinExistence type="predicted"/>
<evidence type="ECO:0000256" key="8">
    <source>
        <dbReference type="ARBA" id="ARBA00022771"/>
    </source>
</evidence>
<reference evidence="16 17" key="1">
    <citation type="journal article" date="2018" name="Mol. Biol. Evol.">
        <title>Broad Genomic Sampling Reveals a Smut Pathogenic Ancestry of the Fungal Clade Ustilaginomycotina.</title>
        <authorList>
            <person name="Kijpornyongpan T."/>
            <person name="Mondo S.J."/>
            <person name="Barry K."/>
            <person name="Sandor L."/>
            <person name="Lee J."/>
            <person name="Lipzen A."/>
            <person name="Pangilinan J."/>
            <person name="LaButti K."/>
            <person name="Hainaut M."/>
            <person name="Henrissat B."/>
            <person name="Grigoriev I.V."/>
            <person name="Spatafora J.W."/>
            <person name="Aime M.C."/>
        </authorList>
    </citation>
    <scope>NUCLEOTIDE SEQUENCE [LARGE SCALE GENOMIC DNA]</scope>
    <source>
        <strain evidence="16 17">MCA 4186</strain>
    </source>
</reference>
<dbReference type="CDD" id="cd16702">
    <property type="entry name" value="RING_CH-C4HC3_MARCH6"/>
    <property type="match status" value="1"/>
</dbReference>
<dbReference type="EC" id="2.3.2.27" evidence="4"/>
<dbReference type="Pfam" id="PF12906">
    <property type="entry name" value="RINGv"/>
    <property type="match status" value="1"/>
</dbReference>